<evidence type="ECO:0000313" key="1">
    <source>
        <dbReference type="EMBL" id="SOR28811.1"/>
    </source>
</evidence>
<dbReference type="EMBL" id="LT962688">
    <property type="protein sequence ID" value="SOR28811.1"/>
    <property type="molecule type" value="Genomic_DNA"/>
</dbReference>
<evidence type="ECO:0000313" key="3">
    <source>
        <dbReference type="Proteomes" id="UP000233769"/>
    </source>
</evidence>
<organism evidence="1 3">
    <name type="scientific">Methylorubrum extorquens</name>
    <name type="common">Methylobacterium dichloromethanicum</name>
    <name type="synonym">Methylobacterium extorquens</name>
    <dbReference type="NCBI Taxonomy" id="408"/>
    <lineage>
        <taxon>Bacteria</taxon>
        <taxon>Pseudomonadati</taxon>
        <taxon>Pseudomonadota</taxon>
        <taxon>Alphaproteobacteria</taxon>
        <taxon>Hyphomicrobiales</taxon>
        <taxon>Methylobacteriaceae</taxon>
        <taxon>Methylorubrum</taxon>
    </lineage>
</organism>
<dbReference type="Proteomes" id="UP000233769">
    <property type="component" value="Chromosome tk0001"/>
</dbReference>
<dbReference type="RefSeq" id="WP_056457387.1">
    <property type="nucleotide sequence ID" value="NZ_CP073633.1"/>
</dbReference>
<proteinExistence type="predicted"/>
<evidence type="ECO:0000313" key="2">
    <source>
        <dbReference type="EMBL" id="WHQ71978.1"/>
    </source>
</evidence>
<accession>A0A2N9AN75</accession>
<sequence length="88" mass="9524">MTAQRPTRARLPVLDAALSQVRGRDSSGLVRPELATCAVAILQLGARAYALGLYAPSDARLLCQAVTRLAEALPANPDDRRQPREERS</sequence>
<name>A0A2N9AN75_METEX</name>
<reference evidence="3" key="1">
    <citation type="submission" date="2017-10" db="EMBL/GenBank/DDBJ databases">
        <authorList>
            <person name="Regsiter A."/>
            <person name="William W."/>
        </authorList>
    </citation>
    <scope>NUCLEOTIDE SEQUENCE [LARGE SCALE GENOMIC DNA]</scope>
</reference>
<protein>
    <submittedName>
        <fullName evidence="1">Uncharacterized protein</fullName>
    </submittedName>
</protein>
<dbReference type="Proteomes" id="UP001223720">
    <property type="component" value="Chromosome"/>
</dbReference>
<dbReference type="EMBL" id="CP073633">
    <property type="protein sequence ID" value="WHQ71978.1"/>
    <property type="molecule type" value="Genomic_DNA"/>
</dbReference>
<gene>
    <name evidence="2" type="ORF">KEC54_10730</name>
    <name evidence="1" type="ORF">TK0001_2209</name>
</gene>
<reference evidence="2" key="3">
    <citation type="journal article" date="2022" name="Biotechnol. Bioprocess Eng.">
        <title>Pan-genome Analysis Reveals Comparative Genomic Features of Central Metabolic Pathways in Methylorubrum extorquens.</title>
        <authorList>
            <person name="Lee G.M."/>
            <person name="Scott-Nevros Z.K."/>
            <person name="Lee S.-M."/>
            <person name="Kim D."/>
        </authorList>
    </citation>
    <scope>NUCLEOTIDE SEQUENCE</scope>
    <source>
        <strain evidence="2">ATCC 55366</strain>
    </source>
</reference>
<reference evidence="1" key="2">
    <citation type="submission" date="2017-10" db="EMBL/GenBank/DDBJ databases">
        <authorList>
            <person name="Banno H."/>
            <person name="Chua N.-H."/>
        </authorList>
    </citation>
    <scope>NUCLEOTIDE SEQUENCE [LARGE SCALE GENOMIC DNA]</scope>
    <source>
        <strain evidence="1">TK 0001</strain>
    </source>
</reference>
<dbReference type="AlphaFoldDB" id="A0A2N9AN75"/>